<name>A0A9C7G779_9BACI</name>
<comment type="caution">
    <text evidence="1">The sequence shown here is derived from an EMBL/GenBank/DDBJ whole genome shotgun (WGS) entry which is preliminary data.</text>
</comment>
<keyword evidence="2" id="KW-1185">Reference proteome</keyword>
<reference evidence="1" key="1">
    <citation type="submission" date="2021-10" db="EMBL/GenBank/DDBJ databases">
        <authorList>
            <person name="Criscuolo A."/>
        </authorList>
    </citation>
    <scope>NUCLEOTIDE SEQUENCE</scope>
    <source>
        <strain evidence="1">CIP111885</strain>
    </source>
</reference>
<dbReference type="RefSeq" id="WP_230495118.1">
    <property type="nucleotide sequence ID" value="NZ_CAKJTG010000003.1"/>
</dbReference>
<evidence type="ECO:0000313" key="2">
    <source>
        <dbReference type="Proteomes" id="UP000789845"/>
    </source>
</evidence>
<organism evidence="1 2">
    <name type="scientific">Pseudoneobacillus rhizosphaerae</name>
    <dbReference type="NCBI Taxonomy" id="2880968"/>
    <lineage>
        <taxon>Bacteria</taxon>
        <taxon>Bacillati</taxon>
        <taxon>Bacillota</taxon>
        <taxon>Bacilli</taxon>
        <taxon>Bacillales</taxon>
        <taxon>Bacillaceae</taxon>
        <taxon>Pseudoneobacillus</taxon>
    </lineage>
</organism>
<accession>A0A9C7G779</accession>
<sequence>MSILTEREFRKIENRCNQLTNEKWEMCRVVVGNVVFYDVAPNGDTQRPYTKQECEFIANAKTDIQKLIQHIYSLEALLHQDQQAKEA</sequence>
<dbReference type="EMBL" id="CAKJTG010000003">
    <property type="protein sequence ID" value="CAG9606833.1"/>
    <property type="molecule type" value="Genomic_DNA"/>
</dbReference>
<proteinExistence type="predicted"/>
<dbReference type="Proteomes" id="UP000789845">
    <property type="component" value="Unassembled WGS sequence"/>
</dbReference>
<gene>
    <name evidence="1" type="ORF">NEOCIP111885_00521</name>
</gene>
<protein>
    <submittedName>
        <fullName evidence="1">Uncharacterized protein</fullName>
    </submittedName>
</protein>
<dbReference type="AlphaFoldDB" id="A0A9C7G779"/>
<evidence type="ECO:0000313" key="1">
    <source>
        <dbReference type="EMBL" id="CAG9606833.1"/>
    </source>
</evidence>